<feature type="region of interest" description="Disordered" evidence="1">
    <location>
        <begin position="23"/>
        <end position="48"/>
    </location>
</feature>
<name>A0ABQ7AQ63_BRACR</name>
<evidence type="ECO:0000313" key="3">
    <source>
        <dbReference type="Proteomes" id="UP000266723"/>
    </source>
</evidence>
<dbReference type="Proteomes" id="UP000266723">
    <property type="component" value="Unassembled WGS sequence"/>
</dbReference>
<gene>
    <name evidence="2" type="ORF">DY000_02060278</name>
</gene>
<organism evidence="2 3">
    <name type="scientific">Brassica cretica</name>
    <name type="common">Mustard</name>
    <dbReference type="NCBI Taxonomy" id="69181"/>
    <lineage>
        <taxon>Eukaryota</taxon>
        <taxon>Viridiplantae</taxon>
        <taxon>Streptophyta</taxon>
        <taxon>Embryophyta</taxon>
        <taxon>Tracheophyta</taxon>
        <taxon>Spermatophyta</taxon>
        <taxon>Magnoliopsida</taxon>
        <taxon>eudicotyledons</taxon>
        <taxon>Gunneridae</taxon>
        <taxon>Pentapetalae</taxon>
        <taxon>rosids</taxon>
        <taxon>malvids</taxon>
        <taxon>Brassicales</taxon>
        <taxon>Brassicaceae</taxon>
        <taxon>Brassiceae</taxon>
        <taxon>Brassica</taxon>
    </lineage>
</organism>
<reference evidence="2 3" key="1">
    <citation type="journal article" date="2020" name="BMC Genomics">
        <title>Intraspecific diversification of the crop wild relative Brassica cretica Lam. using demographic model selection.</title>
        <authorList>
            <person name="Kioukis A."/>
            <person name="Michalopoulou V.A."/>
            <person name="Briers L."/>
            <person name="Pirintsos S."/>
            <person name="Studholme D.J."/>
            <person name="Pavlidis P."/>
            <person name="Sarris P.F."/>
        </authorList>
    </citation>
    <scope>NUCLEOTIDE SEQUENCE [LARGE SCALE GENOMIC DNA]</scope>
    <source>
        <strain evidence="3">cv. PFS-1207/04</strain>
    </source>
</reference>
<evidence type="ECO:0000313" key="2">
    <source>
        <dbReference type="EMBL" id="KAF3516495.1"/>
    </source>
</evidence>
<dbReference type="EMBL" id="QGKV02001556">
    <property type="protein sequence ID" value="KAF3516495.1"/>
    <property type="molecule type" value="Genomic_DNA"/>
</dbReference>
<evidence type="ECO:0000256" key="1">
    <source>
        <dbReference type="SAM" id="MobiDB-lite"/>
    </source>
</evidence>
<protein>
    <submittedName>
        <fullName evidence="2">Uncharacterized protein</fullName>
    </submittedName>
</protein>
<feature type="compositionally biased region" description="Basic and acidic residues" evidence="1">
    <location>
        <begin position="32"/>
        <end position="48"/>
    </location>
</feature>
<accession>A0ABQ7AQ63</accession>
<comment type="caution">
    <text evidence="2">The sequence shown here is derived from an EMBL/GenBank/DDBJ whole genome shotgun (WGS) entry which is preliminary data.</text>
</comment>
<sequence>MSIYMSACEDNDELLGEGFQTDGYNGCGKKKPTSERSSTELPPVEKKKQDHRAEVWQHFIQREDYPSIINCQYYVQEIGCETKKVGQAP</sequence>
<keyword evidence="3" id="KW-1185">Reference proteome</keyword>
<proteinExistence type="predicted"/>